<evidence type="ECO:0000259" key="1">
    <source>
        <dbReference type="Pfam" id="PF13649"/>
    </source>
</evidence>
<evidence type="ECO:0000313" key="2">
    <source>
        <dbReference type="EMBL" id="KAA8567819.1"/>
    </source>
</evidence>
<dbReference type="AlphaFoldDB" id="A0A5M9JIL3"/>
<accession>A0A5M9JIL3</accession>
<feature type="domain" description="Methyltransferase" evidence="1">
    <location>
        <begin position="36"/>
        <end position="127"/>
    </location>
</feature>
<evidence type="ECO:0000313" key="3">
    <source>
        <dbReference type="Proteomes" id="UP000322873"/>
    </source>
</evidence>
<dbReference type="Gene3D" id="3.40.50.150">
    <property type="entry name" value="Vaccinia Virus protein VP39"/>
    <property type="match status" value="1"/>
</dbReference>
<dbReference type="InterPro" id="IPR029063">
    <property type="entry name" value="SAM-dependent_MTases_sf"/>
</dbReference>
<dbReference type="SUPFAM" id="SSF53335">
    <property type="entry name" value="S-adenosyl-L-methionine-dependent methyltransferases"/>
    <property type="match status" value="1"/>
</dbReference>
<sequence>MYSSIGSTYETGFGHDPGLLSFLAKTLPLLPAHSHILDLGSGTGRPVASTLAETGHQVFGLDFSETMIALAKTAVPNATFALGDMRSFEPLEYWHVEEGFDAVFSILSLFIFSREEIEGMVGKWARIRFTLFGREGWRWLLGRNGFEVLWEETDLFRPPVEAESNEEPHWFFVARRL</sequence>
<dbReference type="Pfam" id="PF13649">
    <property type="entry name" value="Methyltransf_25"/>
    <property type="match status" value="1"/>
</dbReference>
<dbReference type="Proteomes" id="UP000322873">
    <property type="component" value="Unassembled WGS sequence"/>
</dbReference>
<gene>
    <name evidence="2" type="ORF">EYC84_008274</name>
</gene>
<dbReference type="CDD" id="cd02440">
    <property type="entry name" value="AdoMet_MTases"/>
    <property type="match status" value="1"/>
</dbReference>
<dbReference type="EMBL" id="VICG01000010">
    <property type="protein sequence ID" value="KAA8567819.1"/>
    <property type="molecule type" value="Genomic_DNA"/>
</dbReference>
<protein>
    <recommendedName>
        <fullName evidence="1">Methyltransferase domain-containing protein</fullName>
    </recommendedName>
</protein>
<reference evidence="2 3" key="1">
    <citation type="submission" date="2019-06" db="EMBL/GenBank/DDBJ databases">
        <title>Genome Sequence of the Brown Rot Fungal Pathogen Monilinia fructicola.</title>
        <authorList>
            <person name="De Miccolis Angelini R.M."/>
            <person name="Landi L."/>
            <person name="Abate D."/>
            <person name="Pollastro S."/>
            <person name="Romanazzi G."/>
            <person name="Faretra F."/>
        </authorList>
    </citation>
    <scope>NUCLEOTIDE SEQUENCE [LARGE SCALE GENOMIC DNA]</scope>
    <source>
        <strain evidence="2 3">Mfrc123</strain>
    </source>
</reference>
<dbReference type="VEuPathDB" id="FungiDB:MFRU_010g00870"/>
<organism evidence="2 3">
    <name type="scientific">Monilinia fructicola</name>
    <name type="common">Brown rot fungus</name>
    <name type="synonym">Ciboria fructicola</name>
    <dbReference type="NCBI Taxonomy" id="38448"/>
    <lineage>
        <taxon>Eukaryota</taxon>
        <taxon>Fungi</taxon>
        <taxon>Dikarya</taxon>
        <taxon>Ascomycota</taxon>
        <taxon>Pezizomycotina</taxon>
        <taxon>Leotiomycetes</taxon>
        <taxon>Helotiales</taxon>
        <taxon>Sclerotiniaceae</taxon>
        <taxon>Monilinia</taxon>
    </lineage>
</organism>
<comment type="caution">
    <text evidence="2">The sequence shown here is derived from an EMBL/GenBank/DDBJ whole genome shotgun (WGS) entry which is preliminary data.</text>
</comment>
<keyword evidence="3" id="KW-1185">Reference proteome</keyword>
<proteinExistence type="predicted"/>
<dbReference type="InterPro" id="IPR041698">
    <property type="entry name" value="Methyltransf_25"/>
</dbReference>
<name>A0A5M9JIL3_MONFR</name>